<dbReference type="Proteomes" id="UP000799777">
    <property type="component" value="Unassembled WGS sequence"/>
</dbReference>
<keyword evidence="2" id="KW-1185">Reference proteome</keyword>
<proteinExistence type="predicted"/>
<reference evidence="1" key="1">
    <citation type="journal article" date="2020" name="Stud. Mycol.">
        <title>101 Dothideomycetes genomes: a test case for predicting lifestyles and emergence of pathogens.</title>
        <authorList>
            <person name="Haridas S."/>
            <person name="Albert R."/>
            <person name="Binder M."/>
            <person name="Bloem J."/>
            <person name="Labutti K."/>
            <person name="Salamov A."/>
            <person name="Andreopoulos B."/>
            <person name="Baker S."/>
            <person name="Barry K."/>
            <person name="Bills G."/>
            <person name="Bluhm B."/>
            <person name="Cannon C."/>
            <person name="Castanera R."/>
            <person name="Culley D."/>
            <person name="Daum C."/>
            <person name="Ezra D."/>
            <person name="Gonzalez J."/>
            <person name="Henrissat B."/>
            <person name="Kuo A."/>
            <person name="Liang C."/>
            <person name="Lipzen A."/>
            <person name="Lutzoni F."/>
            <person name="Magnuson J."/>
            <person name="Mondo S."/>
            <person name="Nolan M."/>
            <person name="Ohm R."/>
            <person name="Pangilinan J."/>
            <person name="Park H.-J."/>
            <person name="Ramirez L."/>
            <person name="Alfaro M."/>
            <person name="Sun H."/>
            <person name="Tritt A."/>
            <person name="Yoshinaga Y."/>
            <person name="Zwiers L.-H."/>
            <person name="Turgeon B."/>
            <person name="Goodwin S."/>
            <person name="Spatafora J."/>
            <person name="Crous P."/>
            <person name="Grigoriev I."/>
        </authorList>
    </citation>
    <scope>NUCLEOTIDE SEQUENCE</scope>
    <source>
        <strain evidence="1">CBS 110217</strain>
    </source>
</reference>
<dbReference type="OrthoDB" id="3670100at2759"/>
<evidence type="ECO:0000313" key="2">
    <source>
        <dbReference type="Proteomes" id="UP000799777"/>
    </source>
</evidence>
<organism evidence="1 2">
    <name type="scientific">Setomelanomma holmii</name>
    <dbReference type="NCBI Taxonomy" id="210430"/>
    <lineage>
        <taxon>Eukaryota</taxon>
        <taxon>Fungi</taxon>
        <taxon>Dikarya</taxon>
        <taxon>Ascomycota</taxon>
        <taxon>Pezizomycotina</taxon>
        <taxon>Dothideomycetes</taxon>
        <taxon>Pleosporomycetidae</taxon>
        <taxon>Pleosporales</taxon>
        <taxon>Pleosporineae</taxon>
        <taxon>Phaeosphaeriaceae</taxon>
        <taxon>Setomelanomma</taxon>
    </lineage>
</organism>
<comment type="caution">
    <text evidence="1">The sequence shown here is derived from an EMBL/GenBank/DDBJ whole genome shotgun (WGS) entry which is preliminary data.</text>
</comment>
<sequence length="335" mass="38394">MRRTDEIQRLVAERDFQEQLKERKYTIYLHERLPAYWSLQYDLLLAVKSIFDKITPKGATVVFPNRTLRYPSAETNVLLNLLSIQNAREGVQIWVNYLAQKGMLQLNGQDWQAAFRRTQTGYQLWFIQLEDETDSWSTAVTTISSRQDASNKHIAFERMTDLIERTYNETQSSNDAPDDTYKDMIGETARDMLSLFMEPVPLNFAIKNYGTLMKTSYDAGSCIRSSNVIFRVLLDVDDARTSISSSEVKIVIVRNVSEVSNRSPSTYSYGVENITFDHTKIMGQGKRTVCIVSLLSTGFSSCCGHGYQNCCKYLEIPHCMKAHQISADFMRNLLL</sequence>
<dbReference type="EMBL" id="ML978282">
    <property type="protein sequence ID" value="KAF2024836.1"/>
    <property type="molecule type" value="Genomic_DNA"/>
</dbReference>
<evidence type="ECO:0000313" key="1">
    <source>
        <dbReference type="EMBL" id="KAF2024836.1"/>
    </source>
</evidence>
<dbReference type="AlphaFoldDB" id="A0A9P4GZA4"/>
<gene>
    <name evidence="1" type="ORF">EK21DRAFT_93723</name>
</gene>
<name>A0A9P4GZA4_9PLEO</name>
<protein>
    <submittedName>
        <fullName evidence="1">Uncharacterized protein</fullName>
    </submittedName>
</protein>
<accession>A0A9P4GZA4</accession>